<gene>
    <name evidence="1" type="ORF">MNBD_GAMMA08-2261</name>
</gene>
<sequence>MPVYLKCETIGGDVTATGYDGCIRLDSAKFDIGHKVDESVSGYGADDKDIALRQIVAGYFVVTKEMDSSAASVLNAVVKATEDDMSVIFLGMSPATGADVKFLEYELAGCRVVNYTMESDAEGKVIETLSIYYKKITLKYTGRNKGGLSAGREIAVYDRSRD</sequence>
<protein>
    <submittedName>
        <fullName evidence="1">Uncharacterized protein</fullName>
    </submittedName>
</protein>
<organism evidence="1">
    <name type="scientific">hydrothermal vent metagenome</name>
    <dbReference type="NCBI Taxonomy" id="652676"/>
    <lineage>
        <taxon>unclassified sequences</taxon>
        <taxon>metagenomes</taxon>
        <taxon>ecological metagenomes</taxon>
    </lineage>
</organism>
<dbReference type="InterPro" id="IPR036624">
    <property type="entry name" value="Hcp1-lik_sf"/>
</dbReference>
<dbReference type="InterPro" id="IPR008514">
    <property type="entry name" value="T6SS_Hcp"/>
</dbReference>
<accession>A0A3B0X282</accession>
<reference evidence="1" key="1">
    <citation type="submission" date="2018-06" db="EMBL/GenBank/DDBJ databases">
        <authorList>
            <person name="Zhirakovskaya E."/>
        </authorList>
    </citation>
    <scope>NUCLEOTIDE SEQUENCE</scope>
</reference>
<dbReference type="SUPFAM" id="SSF141452">
    <property type="entry name" value="Hcp1-like"/>
    <property type="match status" value="1"/>
</dbReference>
<proteinExistence type="predicted"/>
<dbReference type="Gene3D" id="2.30.110.20">
    <property type="entry name" value="Hcp1-like"/>
    <property type="match status" value="1"/>
</dbReference>
<dbReference type="EMBL" id="UOFH01000199">
    <property type="protein sequence ID" value="VAW61891.1"/>
    <property type="molecule type" value="Genomic_DNA"/>
</dbReference>
<dbReference type="AlphaFoldDB" id="A0A3B0X282"/>
<name>A0A3B0X282_9ZZZZ</name>
<dbReference type="Pfam" id="PF05638">
    <property type="entry name" value="T6SS_HCP"/>
    <property type="match status" value="1"/>
</dbReference>
<evidence type="ECO:0000313" key="1">
    <source>
        <dbReference type="EMBL" id="VAW61891.1"/>
    </source>
</evidence>